<evidence type="ECO:0000256" key="3">
    <source>
        <dbReference type="ARBA" id="ARBA00022692"/>
    </source>
</evidence>
<reference evidence="7 8" key="1">
    <citation type="journal article" date="2018" name="Nat. Ecol. Evol.">
        <title>Shark genomes provide insights into elasmobranch evolution and the origin of vertebrates.</title>
        <authorList>
            <person name="Hara Y"/>
            <person name="Yamaguchi K"/>
            <person name="Onimaru K"/>
            <person name="Kadota M"/>
            <person name="Koyanagi M"/>
            <person name="Keeley SD"/>
            <person name="Tatsumi K"/>
            <person name="Tanaka K"/>
            <person name="Motone F"/>
            <person name="Kageyama Y"/>
            <person name="Nozu R"/>
            <person name="Adachi N"/>
            <person name="Nishimura O"/>
            <person name="Nakagawa R"/>
            <person name="Tanegashima C"/>
            <person name="Kiyatake I"/>
            <person name="Matsumoto R"/>
            <person name="Murakumo K"/>
            <person name="Nishida K"/>
            <person name="Terakita A"/>
            <person name="Kuratani S"/>
            <person name="Sato K"/>
            <person name="Hyodo S Kuraku.S."/>
        </authorList>
    </citation>
    <scope>NUCLEOTIDE SEQUENCE [LARGE SCALE GENOMIC DNA]</scope>
</reference>
<dbReference type="Pfam" id="PF03348">
    <property type="entry name" value="Serinc"/>
    <property type="match status" value="1"/>
</dbReference>
<evidence type="ECO:0000256" key="6">
    <source>
        <dbReference type="SAM" id="Phobius"/>
    </source>
</evidence>
<protein>
    <submittedName>
        <fullName evidence="7">Uncharacterized protein</fullName>
    </submittedName>
</protein>
<name>A0A401TDV2_CHIPU</name>
<comment type="caution">
    <text evidence="7">The sequence shown here is derived from an EMBL/GenBank/DDBJ whole genome shotgun (WGS) entry which is preliminary data.</text>
</comment>
<organism evidence="7 8">
    <name type="scientific">Chiloscyllium punctatum</name>
    <name type="common">Brownbanded bambooshark</name>
    <name type="synonym">Hemiscyllium punctatum</name>
    <dbReference type="NCBI Taxonomy" id="137246"/>
    <lineage>
        <taxon>Eukaryota</taxon>
        <taxon>Metazoa</taxon>
        <taxon>Chordata</taxon>
        <taxon>Craniata</taxon>
        <taxon>Vertebrata</taxon>
        <taxon>Chondrichthyes</taxon>
        <taxon>Elasmobranchii</taxon>
        <taxon>Galeomorphii</taxon>
        <taxon>Galeoidea</taxon>
        <taxon>Orectolobiformes</taxon>
        <taxon>Hemiscylliidae</taxon>
        <taxon>Chiloscyllium</taxon>
    </lineage>
</organism>
<feature type="non-terminal residue" evidence="7">
    <location>
        <position position="50"/>
    </location>
</feature>
<accession>A0A401TDV2</accession>
<sequence>MLVGISAAAFFIPDESFLHVWRYVGVTGALLFILMQLSLISVFAHFWNKN</sequence>
<dbReference type="OrthoDB" id="5963193at2759"/>
<evidence type="ECO:0000313" key="7">
    <source>
        <dbReference type="EMBL" id="GCC40816.1"/>
    </source>
</evidence>
<comment type="similarity">
    <text evidence="2">Belongs to the TDE1 family.</text>
</comment>
<keyword evidence="5 6" id="KW-0472">Membrane</keyword>
<dbReference type="EMBL" id="BEZZ01043155">
    <property type="protein sequence ID" value="GCC40816.1"/>
    <property type="molecule type" value="Genomic_DNA"/>
</dbReference>
<dbReference type="InterPro" id="IPR005016">
    <property type="entry name" value="TDE1/TMS"/>
</dbReference>
<dbReference type="Proteomes" id="UP000287033">
    <property type="component" value="Unassembled WGS sequence"/>
</dbReference>
<dbReference type="AlphaFoldDB" id="A0A401TDV2"/>
<evidence type="ECO:0000256" key="1">
    <source>
        <dbReference type="ARBA" id="ARBA00004141"/>
    </source>
</evidence>
<comment type="subcellular location">
    <subcellularLocation>
        <location evidence="1">Membrane</location>
        <topology evidence="1">Multi-pass membrane protein</topology>
    </subcellularLocation>
</comment>
<evidence type="ECO:0000313" key="8">
    <source>
        <dbReference type="Proteomes" id="UP000287033"/>
    </source>
</evidence>
<evidence type="ECO:0000256" key="5">
    <source>
        <dbReference type="ARBA" id="ARBA00023136"/>
    </source>
</evidence>
<feature type="transmembrane region" description="Helical" evidence="6">
    <location>
        <begin position="20"/>
        <end position="47"/>
    </location>
</feature>
<keyword evidence="3 6" id="KW-0812">Transmembrane</keyword>
<keyword evidence="8" id="KW-1185">Reference proteome</keyword>
<evidence type="ECO:0000256" key="4">
    <source>
        <dbReference type="ARBA" id="ARBA00022989"/>
    </source>
</evidence>
<gene>
    <name evidence="7" type="ORF">chiPu_0024629</name>
</gene>
<keyword evidence="4 6" id="KW-1133">Transmembrane helix</keyword>
<dbReference type="GO" id="GO:0016020">
    <property type="term" value="C:membrane"/>
    <property type="evidence" value="ECO:0007669"/>
    <property type="project" value="UniProtKB-SubCell"/>
</dbReference>
<proteinExistence type="inferred from homology"/>
<evidence type="ECO:0000256" key="2">
    <source>
        <dbReference type="ARBA" id="ARBA00006665"/>
    </source>
</evidence>